<organism evidence="1">
    <name type="scientific">marine sediment metagenome</name>
    <dbReference type="NCBI Taxonomy" id="412755"/>
    <lineage>
        <taxon>unclassified sequences</taxon>
        <taxon>metagenomes</taxon>
        <taxon>ecological metagenomes</taxon>
    </lineage>
</organism>
<dbReference type="Gene3D" id="3.10.450.50">
    <property type="match status" value="1"/>
</dbReference>
<proteinExistence type="predicted"/>
<dbReference type="Pfam" id="PF02810">
    <property type="entry name" value="SEC-C"/>
    <property type="match status" value="1"/>
</dbReference>
<reference evidence="1" key="1">
    <citation type="journal article" date="2015" name="Nature">
        <title>Complex archaea that bridge the gap between prokaryotes and eukaryotes.</title>
        <authorList>
            <person name="Spang A."/>
            <person name="Saw J.H."/>
            <person name="Jorgensen S.L."/>
            <person name="Zaremba-Niedzwiedzka K."/>
            <person name="Martijn J."/>
            <person name="Lind A.E."/>
            <person name="van Eijk R."/>
            <person name="Schleper C."/>
            <person name="Guy L."/>
            <person name="Ettema T.J."/>
        </authorList>
    </citation>
    <scope>NUCLEOTIDE SEQUENCE</scope>
</reference>
<sequence>MVHIPAFCDNCGAAFNSGFAVENCRNIHLSGNRSGPCPRCGSMGSVIDGVFNVVGDVIEILSAPQRTIESLNKLSNIFKEAANKNETSEEIATKIHEQVPELSPIARYMPKNATELVAWLTFVLLAMQTISQLGKDETPDINIILNQAVEQSMEPKNYYPFRSQVVPPTRNSPCFCGSNKKYKHCCGISI</sequence>
<accession>A0A0F9UTI2</accession>
<gene>
    <name evidence="1" type="ORF">LCGC14_0183460</name>
</gene>
<protein>
    <recommendedName>
        <fullName evidence="2">C2H2-type domain-containing protein</fullName>
    </recommendedName>
</protein>
<comment type="caution">
    <text evidence="1">The sequence shown here is derived from an EMBL/GenBank/DDBJ whole genome shotgun (WGS) entry which is preliminary data.</text>
</comment>
<evidence type="ECO:0008006" key="2">
    <source>
        <dbReference type="Google" id="ProtNLM"/>
    </source>
</evidence>
<dbReference type="AlphaFoldDB" id="A0A0F9UTI2"/>
<dbReference type="SUPFAM" id="SSF103642">
    <property type="entry name" value="Sec-C motif"/>
    <property type="match status" value="1"/>
</dbReference>
<dbReference type="EMBL" id="LAZR01000074">
    <property type="protein sequence ID" value="KKN95019.1"/>
    <property type="molecule type" value="Genomic_DNA"/>
</dbReference>
<dbReference type="InterPro" id="IPR004027">
    <property type="entry name" value="SEC_C_motif"/>
</dbReference>
<evidence type="ECO:0000313" key="1">
    <source>
        <dbReference type="EMBL" id="KKN95019.1"/>
    </source>
</evidence>
<name>A0A0F9UTI2_9ZZZZ</name>